<organism evidence="2 3">
    <name type="scientific">Sistotremastrum niveocremeum HHB9708</name>
    <dbReference type="NCBI Taxonomy" id="1314777"/>
    <lineage>
        <taxon>Eukaryota</taxon>
        <taxon>Fungi</taxon>
        <taxon>Dikarya</taxon>
        <taxon>Basidiomycota</taxon>
        <taxon>Agaricomycotina</taxon>
        <taxon>Agaricomycetes</taxon>
        <taxon>Sistotremastrales</taxon>
        <taxon>Sistotremastraceae</taxon>
        <taxon>Sertulicium</taxon>
        <taxon>Sertulicium niveocremeum</taxon>
    </lineage>
</organism>
<reference evidence="2 3" key="1">
    <citation type="journal article" date="2016" name="Mol. Biol. Evol.">
        <title>Comparative Genomics of Early-Diverging Mushroom-Forming Fungi Provides Insights into the Origins of Lignocellulose Decay Capabilities.</title>
        <authorList>
            <person name="Nagy L.G."/>
            <person name="Riley R."/>
            <person name="Tritt A."/>
            <person name="Adam C."/>
            <person name="Daum C."/>
            <person name="Floudas D."/>
            <person name="Sun H."/>
            <person name="Yadav J.S."/>
            <person name="Pangilinan J."/>
            <person name="Larsson K.H."/>
            <person name="Matsuura K."/>
            <person name="Barry K."/>
            <person name="Labutti K."/>
            <person name="Kuo R."/>
            <person name="Ohm R.A."/>
            <person name="Bhattacharya S.S."/>
            <person name="Shirouzu T."/>
            <person name="Yoshinaga Y."/>
            <person name="Martin F.M."/>
            <person name="Grigoriev I.V."/>
            <person name="Hibbett D.S."/>
        </authorList>
    </citation>
    <scope>NUCLEOTIDE SEQUENCE [LARGE SCALE GENOMIC DNA]</scope>
    <source>
        <strain evidence="2 3">HHB9708</strain>
    </source>
</reference>
<feature type="region of interest" description="Disordered" evidence="1">
    <location>
        <begin position="111"/>
        <end position="145"/>
    </location>
</feature>
<dbReference type="EMBL" id="KV419411">
    <property type="protein sequence ID" value="KZS92229.1"/>
    <property type="molecule type" value="Genomic_DNA"/>
</dbReference>
<protein>
    <submittedName>
        <fullName evidence="2">Uncharacterized protein</fullName>
    </submittedName>
</protein>
<dbReference type="Proteomes" id="UP000076722">
    <property type="component" value="Unassembled WGS sequence"/>
</dbReference>
<accession>A0A164TB03</accession>
<sequence length="762" mass="85141">MDGIDNNAGSSVESSRPYAVRLTRCVLQESVTLQSIVVHKADEIFILIIEPFKKSKIENDRGEVVEQKKEKKSSVGTCPYYKLKYANGQDPNINYDPNHTETLRSLQSFTLKSTVTKPDTSKPVRTRNAKKKAVEEMPADEEDPNTISLSQAVAYIGQPTPTVTYSNVGGGFIVIDEPPPELFPMAPSENLRMTGADKKQKISQYDLMKDSDNKNKQFCPVSSNFSFKPIAYRACDQQGKIIEEDPNLYIFTGKMANLGRVFMRLTDLQVRLGIGGALQYWKDWSNVNNAKTSGAFTPPFPIWDADGTYLKDFGALKWSYFILPQDLADPNTAGQQLIRYCELAQAACFIPAETGGMPWRYWNKAADTMPKTSTKQDIAPTAPIAVDPVTLYFECFEHLIFNGWKDRFDECVKTAIKKSRFNPGFQALESTDAFFDDKTLVKIGVHPLGLFETYVTRTDMTAMLAMNDKKPIQMDDVPFPLEPAVAKALKQPSKVTSTHAKIKKPEAAESIPQPDANAIEQEDEEEDPPGENDTVTEISTNKLAAARNRERKPGQDDVMGLSAFQVSENLWTKNEREAIGIEGGGDVEWLHRSAFSFGRLKHGQTGTPQTPRNLVWGTGQVNTAMIRAESFIKRVARRTNSTVTLTTSLTYTEAPVDTTWMRPYPWMAPVLTYKFSGKGEKLADPGANSKETAIFDFNNIVEFMPFERLMPNYLEYFLDTEVEKLIFPWEVTKEQAALEAFIESGVDDDDSKKAGEAGPGTA</sequence>
<evidence type="ECO:0000313" key="3">
    <source>
        <dbReference type="Proteomes" id="UP000076722"/>
    </source>
</evidence>
<gene>
    <name evidence="2" type="ORF">SISNIDRAFT_467076</name>
</gene>
<feature type="region of interest" description="Disordered" evidence="1">
    <location>
        <begin position="490"/>
        <end position="540"/>
    </location>
</feature>
<keyword evidence="3" id="KW-1185">Reference proteome</keyword>
<dbReference type="STRING" id="1314777.A0A164TB03"/>
<dbReference type="OrthoDB" id="3219467at2759"/>
<name>A0A164TB03_9AGAM</name>
<dbReference type="AlphaFoldDB" id="A0A164TB03"/>
<evidence type="ECO:0000313" key="2">
    <source>
        <dbReference type="EMBL" id="KZS92229.1"/>
    </source>
</evidence>
<feature type="compositionally biased region" description="Acidic residues" evidence="1">
    <location>
        <begin position="520"/>
        <end position="530"/>
    </location>
</feature>
<proteinExistence type="predicted"/>
<evidence type="ECO:0000256" key="1">
    <source>
        <dbReference type="SAM" id="MobiDB-lite"/>
    </source>
</evidence>